<keyword evidence="6 9" id="KW-1133">Transmembrane helix</keyword>
<evidence type="ECO:0000256" key="1">
    <source>
        <dbReference type="ARBA" id="ARBA00004479"/>
    </source>
</evidence>
<dbReference type="Proteomes" id="UP000005666">
    <property type="component" value="Chromosome 11"/>
</dbReference>
<dbReference type="STRING" id="1071381.G8BZ53"/>
<dbReference type="OrthoDB" id="759142at2759"/>
<dbReference type="eggNOG" id="KOG1691">
    <property type="taxonomic scope" value="Eukaryota"/>
</dbReference>
<comment type="similarity">
    <text evidence="2 8">Belongs to the EMP24/GP25L family.</text>
</comment>
<dbReference type="KEGG" id="tpf:TPHA_0K00470"/>
<dbReference type="GO" id="GO:0005737">
    <property type="term" value="C:cytoplasm"/>
    <property type="evidence" value="ECO:0007669"/>
    <property type="project" value="GOC"/>
</dbReference>
<evidence type="ECO:0000256" key="2">
    <source>
        <dbReference type="ARBA" id="ARBA00007104"/>
    </source>
</evidence>
<keyword evidence="4 10" id="KW-0732">Signal</keyword>
<dbReference type="RefSeq" id="XP_003687615.1">
    <property type="nucleotide sequence ID" value="XM_003687567.1"/>
</dbReference>
<accession>G8BZ53</accession>
<evidence type="ECO:0000256" key="7">
    <source>
        <dbReference type="ARBA" id="ARBA00023136"/>
    </source>
</evidence>
<evidence type="ECO:0000256" key="3">
    <source>
        <dbReference type="ARBA" id="ARBA00022692"/>
    </source>
</evidence>
<dbReference type="SMART" id="SM01190">
    <property type="entry name" value="EMP24_GP25L"/>
    <property type="match status" value="1"/>
</dbReference>
<feature type="chain" id="PRO_5003508753" description="GOLD domain-containing protein" evidence="10">
    <location>
        <begin position="19"/>
        <end position="211"/>
    </location>
</feature>
<keyword evidence="3 8" id="KW-0812">Transmembrane</keyword>
<gene>
    <name evidence="12" type="primary">TPHA0K00470</name>
    <name evidence="12" type="ordered locus">TPHA_0K00470</name>
</gene>
<dbReference type="GO" id="GO:0006888">
    <property type="term" value="P:endoplasmic reticulum to Golgi vesicle-mediated transport"/>
    <property type="evidence" value="ECO:0007669"/>
    <property type="project" value="UniProtKB-ARBA"/>
</dbReference>
<evidence type="ECO:0000256" key="8">
    <source>
        <dbReference type="RuleBase" id="RU003827"/>
    </source>
</evidence>
<evidence type="ECO:0000256" key="9">
    <source>
        <dbReference type="SAM" id="Phobius"/>
    </source>
</evidence>
<dbReference type="PANTHER" id="PTHR22811">
    <property type="entry name" value="TRANSMEMBRANE EMP24 DOMAIN-CONTAINING PROTEIN"/>
    <property type="match status" value="1"/>
</dbReference>
<dbReference type="InterPro" id="IPR015720">
    <property type="entry name" value="Emp24-like"/>
</dbReference>
<keyword evidence="13" id="KW-1185">Reference proteome</keyword>
<proteinExistence type="inferred from homology"/>
<organism evidence="12 13">
    <name type="scientific">Tetrapisispora phaffii (strain ATCC 24235 / CBS 4417 / NBRC 1672 / NRRL Y-8282 / UCD 70-5)</name>
    <name type="common">Yeast</name>
    <name type="synonym">Fabospora phaffii</name>
    <dbReference type="NCBI Taxonomy" id="1071381"/>
    <lineage>
        <taxon>Eukaryota</taxon>
        <taxon>Fungi</taxon>
        <taxon>Dikarya</taxon>
        <taxon>Ascomycota</taxon>
        <taxon>Saccharomycotina</taxon>
        <taxon>Saccharomycetes</taxon>
        <taxon>Saccharomycetales</taxon>
        <taxon>Saccharomycetaceae</taxon>
        <taxon>Tetrapisispora</taxon>
    </lineage>
</organism>
<name>G8BZ53_TETPH</name>
<dbReference type="PROSITE" id="PS50866">
    <property type="entry name" value="GOLD"/>
    <property type="match status" value="1"/>
</dbReference>
<dbReference type="InterPro" id="IPR009038">
    <property type="entry name" value="GOLD_dom"/>
</dbReference>
<evidence type="ECO:0000259" key="11">
    <source>
        <dbReference type="PROSITE" id="PS50866"/>
    </source>
</evidence>
<comment type="subcellular location">
    <subcellularLocation>
        <location evidence="1 8">Membrane</location>
        <topology evidence="1 8">Single-pass type I membrane protein</topology>
    </subcellularLocation>
</comment>
<evidence type="ECO:0000256" key="10">
    <source>
        <dbReference type="SAM" id="SignalP"/>
    </source>
</evidence>
<evidence type="ECO:0000256" key="6">
    <source>
        <dbReference type="ARBA" id="ARBA00022989"/>
    </source>
</evidence>
<dbReference type="AlphaFoldDB" id="G8BZ53"/>
<evidence type="ECO:0000256" key="5">
    <source>
        <dbReference type="ARBA" id="ARBA00022892"/>
    </source>
</evidence>
<dbReference type="EMBL" id="HE612866">
    <property type="protein sequence ID" value="CCE65181.1"/>
    <property type="molecule type" value="Genomic_DNA"/>
</dbReference>
<dbReference type="Pfam" id="PF01105">
    <property type="entry name" value="EMP24_GP25L"/>
    <property type="match status" value="1"/>
</dbReference>
<reference evidence="12 13" key="1">
    <citation type="journal article" date="2011" name="Proc. Natl. Acad. Sci. U.S.A.">
        <title>Evolutionary erosion of yeast sex chromosomes by mating-type switching accidents.</title>
        <authorList>
            <person name="Gordon J.L."/>
            <person name="Armisen D."/>
            <person name="Proux-Wera E."/>
            <person name="Oheigeartaigh S.S."/>
            <person name="Byrne K.P."/>
            <person name="Wolfe K.H."/>
        </authorList>
    </citation>
    <scope>NUCLEOTIDE SEQUENCE [LARGE SCALE GENOMIC DNA]</scope>
    <source>
        <strain evidence="13">ATCC 24235 / CBS 4417 / NBRC 1672 / NRRL Y-8282 / UCD 70-5</strain>
    </source>
</reference>
<evidence type="ECO:0000313" key="12">
    <source>
        <dbReference type="EMBL" id="CCE65181.1"/>
    </source>
</evidence>
<evidence type="ECO:0000313" key="13">
    <source>
        <dbReference type="Proteomes" id="UP000005666"/>
    </source>
</evidence>
<protein>
    <recommendedName>
        <fullName evidence="11">GOLD domain-containing protein</fullName>
    </recommendedName>
</protein>
<keyword evidence="5" id="KW-0931">ER-Golgi transport</keyword>
<keyword evidence="5" id="KW-0813">Transport</keyword>
<dbReference type="GeneID" id="11533324"/>
<sequence length="211" mass="23961">MRFGFYFLFLALISSVWGLHLEIAAIAKNEPVCVRDFAAEGQLVVVELDSDGSDGDGQELSVSIQDPNGNVYRTVKDFIGDLRIPFTALGAGSFDVCFTNRLINGKSGNNMKRIVEMDIEIGSQARDWNKLNADEKLKPVELKLRQIEELLDEVDDRMFYMKSREARLRDTNESTNERVTRFSFLIIVLITALAAWQLSYLKAFFKAKHII</sequence>
<feature type="transmembrane region" description="Helical" evidence="9">
    <location>
        <begin position="182"/>
        <end position="201"/>
    </location>
</feature>
<evidence type="ECO:0000256" key="4">
    <source>
        <dbReference type="ARBA" id="ARBA00022729"/>
    </source>
</evidence>
<dbReference type="GO" id="GO:0016020">
    <property type="term" value="C:membrane"/>
    <property type="evidence" value="ECO:0007669"/>
    <property type="project" value="UniProtKB-SubCell"/>
</dbReference>
<dbReference type="OMA" id="RVLFINI"/>
<keyword evidence="7 9" id="KW-0472">Membrane</keyword>
<dbReference type="HOGENOM" id="CLU_066963_3_0_1"/>
<feature type="signal peptide" evidence="10">
    <location>
        <begin position="1"/>
        <end position="18"/>
    </location>
</feature>
<feature type="domain" description="GOLD" evidence="11">
    <location>
        <begin position="31"/>
        <end position="121"/>
    </location>
</feature>